<accession>A0A941F0Y2</accession>
<sequence>MNNNGINCDNLDLKAKSKKQLALEYGVSVKTLTTWMKSKGLETGYRKILHSAEVRKVYNSFGIPRENVPFKSVMR</sequence>
<dbReference type="AlphaFoldDB" id="A0A941F0Y2"/>
<reference evidence="1" key="1">
    <citation type="journal article" date="2018" name="Int. J. Syst. Evol. Microbiol.">
        <title>Carboxylicivirga sediminis sp. nov., isolated from coastal sediment.</title>
        <authorList>
            <person name="Wang F.Q."/>
            <person name="Ren L.H."/>
            <person name="Zou R.J."/>
            <person name="Sun Y.Z."/>
            <person name="Liu X.J."/>
            <person name="Jiang F."/>
            <person name="Liu L.J."/>
        </authorList>
    </citation>
    <scope>NUCLEOTIDE SEQUENCE</scope>
    <source>
        <strain evidence="1">JR1</strain>
    </source>
</reference>
<evidence type="ECO:0000313" key="2">
    <source>
        <dbReference type="Proteomes" id="UP000679220"/>
    </source>
</evidence>
<protein>
    <submittedName>
        <fullName evidence="1">Uncharacterized protein</fullName>
    </submittedName>
</protein>
<evidence type="ECO:0000313" key="1">
    <source>
        <dbReference type="EMBL" id="MBR8534414.1"/>
    </source>
</evidence>
<gene>
    <name evidence="1" type="ORF">KDU71_02495</name>
</gene>
<dbReference type="EMBL" id="JAGTAR010000002">
    <property type="protein sequence ID" value="MBR8534414.1"/>
    <property type="molecule type" value="Genomic_DNA"/>
</dbReference>
<proteinExistence type="predicted"/>
<organism evidence="1 2">
    <name type="scientific">Carboxylicivirga sediminis</name>
    <dbReference type="NCBI Taxonomy" id="2006564"/>
    <lineage>
        <taxon>Bacteria</taxon>
        <taxon>Pseudomonadati</taxon>
        <taxon>Bacteroidota</taxon>
        <taxon>Bacteroidia</taxon>
        <taxon>Marinilabiliales</taxon>
        <taxon>Marinilabiliaceae</taxon>
        <taxon>Carboxylicivirga</taxon>
    </lineage>
</organism>
<dbReference type="RefSeq" id="WP_212188318.1">
    <property type="nucleotide sequence ID" value="NZ_JAGTAR010000002.1"/>
</dbReference>
<name>A0A941F0Y2_9BACT</name>
<reference evidence="1" key="2">
    <citation type="submission" date="2021-04" db="EMBL/GenBank/DDBJ databases">
        <authorList>
            <person name="Zhang T."/>
            <person name="Zhang Y."/>
            <person name="Lu D."/>
            <person name="Zuo D."/>
            <person name="Du Z."/>
        </authorList>
    </citation>
    <scope>NUCLEOTIDE SEQUENCE</scope>
    <source>
        <strain evidence="1">JR1</strain>
    </source>
</reference>
<keyword evidence="2" id="KW-1185">Reference proteome</keyword>
<comment type="caution">
    <text evidence="1">The sequence shown here is derived from an EMBL/GenBank/DDBJ whole genome shotgun (WGS) entry which is preliminary data.</text>
</comment>
<dbReference type="Proteomes" id="UP000679220">
    <property type="component" value="Unassembled WGS sequence"/>
</dbReference>